<dbReference type="GO" id="GO:0004500">
    <property type="term" value="F:dopamine beta-monooxygenase activity"/>
    <property type="evidence" value="ECO:0007669"/>
    <property type="project" value="InterPro"/>
</dbReference>
<dbReference type="AlphaFoldDB" id="A0A1X7U3J1"/>
<accession>A0A1X7U3J1</accession>
<sequence>ITIPSNDTTYWCAGFEFPQDIQNSEKYIIRFSPHVTPANTAHVHHMLVYICDSLNTTDPGGPCEDVSDGLSSCLGGTLIAAWAVGAQ</sequence>
<dbReference type="InterPro" id="IPR000945">
    <property type="entry name" value="DBH-like"/>
</dbReference>
<dbReference type="GO" id="GO:0005507">
    <property type="term" value="F:copper ion binding"/>
    <property type="evidence" value="ECO:0007669"/>
    <property type="project" value="InterPro"/>
</dbReference>
<dbReference type="SUPFAM" id="SSF49742">
    <property type="entry name" value="PHM/PNGase F"/>
    <property type="match status" value="1"/>
</dbReference>
<dbReference type="GO" id="GO:0042420">
    <property type="term" value="P:dopamine catabolic process"/>
    <property type="evidence" value="ECO:0007669"/>
    <property type="project" value="TreeGrafter"/>
</dbReference>
<dbReference type="EnsemblMetazoa" id="Aqu2.1.22340_001">
    <property type="protein sequence ID" value="Aqu2.1.22340_001"/>
    <property type="gene ID" value="Aqu2.1.22340"/>
</dbReference>
<dbReference type="GO" id="GO:0042421">
    <property type="term" value="P:norepinephrine biosynthetic process"/>
    <property type="evidence" value="ECO:0007669"/>
    <property type="project" value="TreeGrafter"/>
</dbReference>
<dbReference type="GO" id="GO:0006589">
    <property type="term" value="P:octopamine biosynthetic process"/>
    <property type="evidence" value="ECO:0007669"/>
    <property type="project" value="TreeGrafter"/>
</dbReference>
<dbReference type="InterPro" id="IPR008977">
    <property type="entry name" value="PHM/PNGase_F_dom_sf"/>
</dbReference>
<dbReference type="Pfam" id="PF01082">
    <property type="entry name" value="Cu2_monooxygen"/>
    <property type="match status" value="1"/>
</dbReference>
<name>A0A1X7U3J1_AMPQE</name>
<organism evidence="2">
    <name type="scientific">Amphimedon queenslandica</name>
    <name type="common">Sponge</name>
    <dbReference type="NCBI Taxonomy" id="400682"/>
    <lineage>
        <taxon>Eukaryota</taxon>
        <taxon>Metazoa</taxon>
        <taxon>Porifera</taxon>
        <taxon>Demospongiae</taxon>
        <taxon>Heteroscleromorpha</taxon>
        <taxon>Haplosclerida</taxon>
        <taxon>Niphatidae</taxon>
        <taxon>Amphimedon</taxon>
    </lineage>
</organism>
<dbReference type="InParanoid" id="A0A1X7U3J1"/>
<dbReference type="GO" id="GO:0030667">
    <property type="term" value="C:secretory granule membrane"/>
    <property type="evidence" value="ECO:0007669"/>
    <property type="project" value="TreeGrafter"/>
</dbReference>
<protein>
    <recommendedName>
        <fullName evidence="1">Copper type II ascorbate-dependent monooxygenase N-terminal domain-containing protein</fullName>
    </recommendedName>
</protein>
<reference evidence="2" key="1">
    <citation type="submission" date="2017-05" db="UniProtKB">
        <authorList>
            <consortium name="EnsemblMetazoa"/>
        </authorList>
    </citation>
    <scope>IDENTIFICATION</scope>
</reference>
<dbReference type="PANTHER" id="PTHR10157:SF23">
    <property type="entry name" value="MOXD1 HOMOLOG 1"/>
    <property type="match status" value="1"/>
</dbReference>
<feature type="domain" description="Copper type II ascorbate-dependent monooxygenase N-terminal" evidence="1">
    <location>
        <begin position="1"/>
        <end position="87"/>
    </location>
</feature>
<dbReference type="PANTHER" id="PTHR10157">
    <property type="entry name" value="DOPAMINE BETA HYDROXYLASE RELATED"/>
    <property type="match status" value="1"/>
</dbReference>
<proteinExistence type="predicted"/>
<dbReference type="InterPro" id="IPR036939">
    <property type="entry name" value="Cu2_ascorb_mOase_N_sf"/>
</dbReference>
<evidence type="ECO:0000259" key="1">
    <source>
        <dbReference type="Pfam" id="PF01082"/>
    </source>
</evidence>
<dbReference type="OrthoDB" id="129121at2759"/>
<evidence type="ECO:0000313" key="2">
    <source>
        <dbReference type="EnsemblMetazoa" id="Aqu2.1.22340_001"/>
    </source>
</evidence>
<dbReference type="GO" id="GO:0005615">
    <property type="term" value="C:extracellular space"/>
    <property type="evidence" value="ECO:0007669"/>
    <property type="project" value="TreeGrafter"/>
</dbReference>
<dbReference type="InterPro" id="IPR000323">
    <property type="entry name" value="Cu2_ascorb_mOase_N"/>
</dbReference>
<dbReference type="Gene3D" id="2.60.120.310">
    <property type="entry name" value="Copper type II, ascorbate-dependent monooxygenase, N-terminal domain"/>
    <property type="match status" value="1"/>
</dbReference>